<feature type="region of interest" description="Disordered" evidence="2">
    <location>
        <begin position="1488"/>
        <end position="1520"/>
    </location>
</feature>
<dbReference type="InterPro" id="IPR018247">
    <property type="entry name" value="EF_Hand_1_Ca_BS"/>
</dbReference>
<dbReference type="Gene3D" id="3.30.420.430">
    <property type="match status" value="7"/>
</dbReference>
<evidence type="ECO:0000313" key="5">
    <source>
        <dbReference type="Proteomes" id="UP000029481"/>
    </source>
</evidence>
<proteinExistence type="predicted"/>
<evidence type="ECO:0000313" key="4">
    <source>
        <dbReference type="EMBL" id="AIR03538.1"/>
    </source>
</evidence>
<dbReference type="InterPro" id="IPR001343">
    <property type="entry name" value="Hemolysn_Ca-bd"/>
</dbReference>
<dbReference type="NCBIfam" id="TIGR03661">
    <property type="entry name" value="T1SS_VCA0849"/>
    <property type="match status" value="1"/>
</dbReference>
<dbReference type="Pfam" id="PF19077">
    <property type="entry name" value="Big_13"/>
    <property type="match status" value="1"/>
</dbReference>
<accession>A0A089PU53</accession>
<dbReference type="PRINTS" id="PR00313">
    <property type="entry name" value="CABNDNGRPT"/>
</dbReference>
<name>A0A089PU53_9ENTR</name>
<dbReference type="InterPro" id="IPR018511">
    <property type="entry name" value="Hemolysin-typ_Ca-bd_CS"/>
</dbReference>
<organism evidence="4 5">
    <name type="scientific">Cedecea neteri</name>
    <dbReference type="NCBI Taxonomy" id="158822"/>
    <lineage>
        <taxon>Bacteria</taxon>
        <taxon>Pseudomonadati</taxon>
        <taxon>Pseudomonadota</taxon>
        <taxon>Gammaproteobacteria</taxon>
        <taxon>Enterobacterales</taxon>
        <taxon>Enterobacteriaceae</taxon>
        <taxon>Cedecea</taxon>
    </lineage>
</organism>
<dbReference type="EMBL" id="CP009451">
    <property type="protein sequence ID" value="AIR03538.1"/>
    <property type="molecule type" value="Genomic_DNA"/>
</dbReference>
<feature type="domain" description="Bacterial Ig-like" evidence="3">
    <location>
        <begin position="997"/>
        <end position="1099"/>
    </location>
</feature>
<feature type="compositionally biased region" description="Gly residues" evidence="2">
    <location>
        <begin position="1391"/>
        <end position="1401"/>
    </location>
</feature>
<dbReference type="InterPro" id="IPR044016">
    <property type="entry name" value="Big_13"/>
</dbReference>
<dbReference type="InterPro" id="IPR019960">
    <property type="entry name" value="T1SS_VCA0849"/>
</dbReference>
<dbReference type="Pfam" id="PF00353">
    <property type="entry name" value="HemolysinCabind"/>
    <property type="match status" value="3"/>
</dbReference>
<reference evidence="4 5" key="1">
    <citation type="submission" date="2014-09" db="EMBL/GenBank/DDBJ databases">
        <title>Cedecea neteri SSMD04 Genome Sequencing.</title>
        <authorList>
            <person name="Tan J.-Y."/>
        </authorList>
    </citation>
    <scope>NUCLEOTIDE SEQUENCE [LARGE SCALE GENOMIC DNA]</scope>
    <source>
        <strain evidence="4 5">SSMD04</strain>
    </source>
</reference>
<dbReference type="GO" id="GO:0005509">
    <property type="term" value="F:calcium ion binding"/>
    <property type="evidence" value="ECO:0007669"/>
    <property type="project" value="InterPro"/>
</dbReference>
<evidence type="ECO:0000256" key="2">
    <source>
        <dbReference type="SAM" id="MobiDB-lite"/>
    </source>
</evidence>
<feature type="region of interest" description="Disordered" evidence="2">
    <location>
        <begin position="997"/>
        <end position="1016"/>
    </location>
</feature>
<protein>
    <recommendedName>
        <fullName evidence="3">Bacterial Ig-like domain-containing protein</fullName>
    </recommendedName>
</protein>
<dbReference type="InterPro" id="IPR011049">
    <property type="entry name" value="Serralysin-like_metalloprot_C"/>
</dbReference>
<dbReference type="KEGG" id="cnt:JT31_02575"/>
<dbReference type="Gene3D" id="2.60.40.10">
    <property type="entry name" value="Immunoglobulins"/>
    <property type="match status" value="2"/>
</dbReference>
<gene>
    <name evidence="4" type="ORF">JT31_02575</name>
</gene>
<evidence type="ECO:0000256" key="1">
    <source>
        <dbReference type="ARBA" id="ARBA00022837"/>
    </source>
</evidence>
<dbReference type="PROSITE" id="PS00330">
    <property type="entry name" value="HEMOLYSIN_CALCIUM"/>
    <property type="match status" value="2"/>
</dbReference>
<dbReference type="SUPFAM" id="SSF51120">
    <property type="entry name" value="beta-Roll"/>
    <property type="match status" value="1"/>
</dbReference>
<dbReference type="Proteomes" id="UP000029481">
    <property type="component" value="Chromosome"/>
</dbReference>
<evidence type="ECO:0000259" key="3">
    <source>
        <dbReference type="Pfam" id="PF19077"/>
    </source>
</evidence>
<keyword evidence="5" id="KW-1185">Reference proteome</keyword>
<feature type="region of interest" description="Disordered" evidence="2">
    <location>
        <begin position="1391"/>
        <end position="1415"/>
    </location>
</feature>
<sequence length="1729" mass="174413">MAIPSAEITAINDNVGPIIGNITRGGISDDANPILTGKTTAPLTARQTINIFDNGNFLGNATFDAATLTWRYADTRSLKNGVNPSYTAQVIDSDGRASQVSESYEIHIVILPTTTANINSVVTHTGTVMENGGATNETSLQLSGSLSAPLKDGETVRIYDGKTFLGTAIVDNIGQTWRYTDARTLSDGDKPSYNAQVADSDGNFNSSGASWSVSIDTSPPTTTATVTGVEDDVGIITGNVTSGNTTDDSHLFISGTLNGPLVAGDTIRVYDGTTFLGMASVDRVNQTWTYTDSRTLVNGAIPSYTARVTDAAGNQSAAGVPYSVTIDTSVPTTSAIVTGVADDAGVITGNVASGGTTDDTSLVISGTLSAAAANGETIRIYDGATFLGIATVDLSHNTWRYADTRSLKNGAAPSYTARVADAAGNMSDAGTPYSVTIDTTVPATTATVTGVTDNVGAVTGNVANGGTTDDTNLVISGTLSKVPALQETVRIYDGTTYLGNATINVSTSTWSYTDTRTLTNGTSPSYTARVANSIGAQSDAGDAYSVTIETNIAEVTAVTDNVGIVTGEVAAGGTTDDQSLEISGTLHKALETGESVRVYDGSTFLGTATVDNVNKTWHYTDTRILDDGATPSFTAQVSDAAGNLSTAGTAWNVTIVTSVPETTASVTGVADDTGIITGNVENGTTTDDTRLVITGTFNATPATGETVRIYDGTVFLGVATINPSANNWSYTDTRTLLNGAITSYTARVADTAGNMSASGTAYSVTIDTTAPTTTASVTGVADNVGIVTGNVANGGTTDDTQLVISGTLSTSLANGEVVRIYDGVTFLGIASVNNATNSWSYTETRTLANGATPFYTAQVADAAGNLSTAGSAYHVNVVTTGPTTVAAVTGVTDSVGPVTGNVPNGGTTDDTSLVISGTLSATLATGESVRIYDGLVFLGTATINTAGGTWSYTDTRTLSSGDKPSYTARVTDSLGTQSAAGTAYTVTVYTGTTPITPSTPTLDLSASSDSGTSDTDNVTNVTTMTFNLTGTDGSAVRVFNDVNNNGVVDAGELLGSGTLGANGTTSITTTVMASGTYNNIKAIANNTAGNSSSASAAHSPIILDTSSVITAKLNSGANDDGIISTAPQLTGTGEVSSTIIFFNDTNNNGVVDTGEQLATFTTNAATATLDQWVNIPAGNYTNLKIQQVDLAGNRAVISLGSQLVDASGPLASLQTQTALQLNRSTSSSDQPSDGFLVNGSSNGEILTLAHFGLQPDARPDKIFITFDILTNATVYLNGNVTTRITMQDIVSGKVRITYNQTPSSLIENGTAAEVSYTISEPDAWGRQYDIHGNLQFNIGNSQAVIWGDESGKGGKGAISVSSGTGEAGSAGIGLADTLIGTTENDLIFGDGSGGGGGGGASGTRTGAPGAGGGGDDRIFGGAGNDIIFGDGFSGSNVNNTMNGSAGGYGGGGGGGGGFYVGGSTGAVGGVGAGNGGNGGTNTTSISSGSTLGAAVSSSAGYGPDGSNRTSGGGGAAVDADSDNMTNKGAAIIESDGKNIAGATDNTGTTADAYNTTLNALRDGPGGSNTENRMFEQVMGGGNDYIDAGDGNDWIMGGYGNDTIIGGRGNDTMWGRGGGIGGTATDNDLFVWRAGDATGNATDIIKDFEAWNGTSGDKLDIGDLLVGLKGSSGSNIADWVTITTGGGNTNITIDIDGKGTGTTMQNIILQGTVLNTTDVTTLINSHVIII</sequence>
<dbReference type="PROSITE" id="PS00018">
    <property type="entry name" value="EF_HAND_1"/>
    <property type="match status" value="1"/>
</dbReference>
<dbReference type="InterPro" id="IPR013783">
    <property type="entry name" value="Ig-like_fold"/>
</dbReference>
<keyword evidence="1" id="KW-0106">Calcium</keyword>